<comment type="caution">
    <text evidence="8">The sequence shown here is derived from an EMBL/GenBank/DDBJ whole genome shotgun (WGS) entry which is preliminary data.</text>
</comment>
<reference evidence="8" key="1">
    <citation type="submission" date="2020-10" db="EMBL/GenBank/DDBJ databases">
        <title>Ca. Dormibacterota MAGs.</title>
        <authorList>
            <person name="Montgomery K."/>
        </authorList>
    </citation>
    <scope>NUCLEOTIDE SEQUENCE [LARGE SCALE GENOMIC DNA]</scope>
    <source>
        <strain evidence="8">SC8812_S17_10</strain>
    </source>
</reference>
<evidence type="ECO:0000256" key="6">
    <source>
        <dbReference type="ARBA" id="ARBA00023211"/>
    </source>
</evidence>
<dbReference type="Pfam" id="PF00293">
    <property type="entry name" value="NUDIX"/>
    <property type="match status" value="1"/>
</dbReference>
<feature type="domain" description="Nudix hydrolase" evidence="7">
    <location>
        <begin position="18"/>
        <end position="199"/>
    </location>
</feature>
<gene>
    <name evidence="8" type="ORF">JF922_08440</name>
</gene>
<dbReference type="InterPro" id="IPR015797">
    <property type="entry name" value="NUDIX_hydrolase-like_dom_sf"/>
</dbReference>
<proteinExistence type="predicted"/>
<dbReference type="GO" id="GO:0016818">
    <property type="term" value="F:hydrolase activity, acting on acid anhydrides, in phosphorus-containing anhydrides"/>
    <property type="evidence" value="ECO:0007669"/>
    <property type="project" value="InterPro"/>
</dbReference>
<dbReference type="PANTHER" id="PTHR12318">
    <property type="entry name" value="TESTOSTERONE-REGULATED PROTEIN RP2"/>
    <property type="match status" value="1"/>
</dbReference>
<dbReference type="AlphaFoldDB" id="A0A934N2G6"/>
<keyword evidence="6" id="KW-0464">Manganese</keyword>
<name>A0A934N2G6_9BACT</name>
<dbReference type="InterPro" id="IPR039121">
    <property type="entry name" value="NUDT19"/>
</dbReference>
<evidence type="ECO:0000256" key="2">
    <source>
        <dbReference type="ARBA" id="ARBA00001946"/>
    </source>
</evidence>
<dbReference type="Gene3D" id="3.90.79.10">
    <property type="entry name" value="Nucleoside Triphosphate Pyrophosphohydrolase"/>
    <property type="match status" value="1"/>
</dbReference>
<evidence type="ECO:0000256" key="1">
    <source>
        <dbReference type="ARBA" id="ARBA00001936"/>
    </source>
</evidence>
<keyword evidence="5" id="KW-0460">Magnesium</keyword>
<sequence>MAIPPGLAGLLHDGDPVAPRPAASVLVVDGREAPWKLLMIRRPGGAEFAPSAHVFPGGSVHRTDHHFADRGRAAALRELFEEAGILLARRPNGRLARARDCETMRRLLAEGRDWPAALASAGLSLALDRLVFLSRWVTPERLVRRFDTRFFLARRPPGQEVRPQAGEVEDWLWVSPTEALSGELTLVHATRRILETVASEPDAARLFARLRRRRSETPAVRPRLVELPGGRFEVVEPDP</sequence>
<dbReference type="EMBL" id="JAEKNR010000094">
    <property type="protein sequence ID" value="MBJ7598100.1"/>
    <property type="molecule type" value="Genomic_DNA"/>
</dbReference>
<dbReference type="PANTHER" id="PTHR12318:SF0">
    <property type="entry name" value="ACYL-COENZYME A DIPHOSPHATASE NUDT19"/>
    <property type="match status" value="1"/>
</dbReference>
<comment type="cofactor">
    <cofactor evidence="1">
        <name>Mn(2+)</name>
        <dbReference type="ChEBI" id="CHEBI:29035"/>
    </cofactor>
</comment>
<dbReference type="CDD" id="cd18870">
    <property type="entry name" value="NUDIX_AcylCoAdiphos_Nudt19"/>
    <property type="match status" value="1"/>
</dbReference>
<dbReference type="InterPro" id="IPR000086">
    <property type="entry name" value="NUDIX_hydrolase_dom"/>
</dbReference>
<protein>
    <submittedName>
        <fullName evidence="8">NUDIX domain-containing protein</fullName>
    </submittedName>
</protein>
<evidence type="ECO:0000313" key="8">
    <source>
        <dbReference type="EMBL" id="MBJ7598100.1"/>
    </source>
</evidence>
<dbReference type="PROSITE" id="PS51462">
    <property type="entry name" value="NUDIX"/>
    <property type="match status" value="1"/>
</dbReference>
<evidence type="ECO:0000256" key="3">
    <source>
        <dbReference type="ARBA" id="ARBA00022723"/>
    </source>
</evidence>
<evidence type="ECO:0000313" key="9">
    <source>
        <dbReference type="Proteomes" id="UP000612893"/>
    </source>
</evidence>
<comment type="cofactor">
    <cofactor evidence="2">
        <name>Mg(2+)</name>
        <dbReference type="ChEBI" id="CHEBI:18420"/>
    </cofactor>
</comment>
<evidence type="ECO:0000256" key="5">
    <source>
        <dbReference type="ARBA" id="ARBA00022842"/>
    </source>
</evidence>
<accession>A0A934N2G6</accession>
<keyword evidence="4" id="KW-0378">Hydrolase</keyword>
<dbReference type="SUPFAM" id="SSF55811">
    <property type="entry name" value="Nudix"/>
    <property type="match status" value="1"/>
</dbReference>
<keyword evidence="9" id="KW-1185">Reference proteome</keyword>
<keyword evidence="3" id="KW-0479">Metal-binding</keyword>
<dbReference type="RefSeq" id="WP_338200839.1">
    <property type="nucleotide sequence ID" value="NZ_JAEKNR010000094.1"/>
</dbReference>
<evidence type="ECO:0000259" key="7">
    <source>
        <dbReference type="PROSITE" id="PS51462"/>
    </source>
</evidence>
<dbReference type="GO" id="GO:0046872">
    <property type="term" value="F:metal ion binding"/>
    <property type="evidence" value="ECO:0007669"/>
    <property type="project" value="UniProtKB-KW"/>
</dbReference>
<evidence type="ECO:0000256" key="4">
    <source>
        <dbReference type="ARBA" id="ARBA00022801"/>
    </source>
</evidence>
<dbReference type="Proteomes" id="UP000612893">
    <property type="component" value="Unassembled WGS sequence"/>
</dbReference>
<organism evidence="8 9">
    <name type="scientific">Candidatus Nephthysia bennettiae</name>
    <dbReference type="NCBI Taxonomy" id="3127016"/>
    <lineage>
        <taxon>Bacteria</taxon>
        <taxon>Bacillati</taxon>
        <taxon>Candidatus Dormiibacterota</taxon>
        <taxon>Candidatus Dormibacteria</taxon>
        <taxon>Candidatus Dormibacterales</taxon>
        <taxon>Candidatus Dormibacteraceae</taxon>
        <taxon>Candidatus Nephthysia</taxon>
    </lineage>
</organism>